<reference evidence="11 12" key="1">
    <citation type="journal article" date="2018" name="PLoS Genet.">
        <title>Population sequencing reveals clonal diversity and ancestral inbreeding in the grapevine cultivar Chardonnay.</title>
        <authorList>
            <person name="Roach M.J."/>
            <person name="Johnson D.L."/>
            <person name="Bohlmann J."/>
            <person name="van Vuuren H.J."/>
            <person name="Jones S.J."/>
            <person name="Pretorius I.S."/>
            <person name="Schmidt S.A."/>
            <person name="Borneman A.R."/>
        </authorList>
    </citation>
    <scope>NUCLEOTIDE SEQUENCE [LARGE SCALE GENOMIC DNA]</scope>
    <source>
        <strain evidence="12">cv. Chardonnay</strain>
        <tissue evidence="11">Leaf</tissue>
    </source>
</reference>
<proteinExistence type="inferred from homology"/>
<dbReference type="AlphaFoldDB" id="A0A438F6Y0"/>
<dbReference type="PROSITE" id="PS00434">
    <property type="entry name" value="HSF_DOMAIN"/>
    <property type="match status" value="1"/>
</dbReference>
<evidence type="ECO:0000256" key="1">
    <source>
        <dbReference type="ARBA" id="ARBA00004123"/>
    </source>
</evidence>
<dbReference type="EMBL" id="QGNW01001107">
    <property type="protein sequence ID" value="RVW55770.1"/>
    <property type="molecule type" value="Genomic_DNA"/>
</dbReference>
<dbReference type="GO" id="GO:0043565">
    <property type="term" value="F:sequence-specific DNA binding"/>
    <property type="evidence" value="ECO:0007669"/>
    <property type="project" value="InterPro"/>
</dbReference>
<evidence type="ECO:0000256" key="6">
    <source>
        <dbReference type="ARBA" id="ARBA00023163"/>
    </source>
</evidence>
<dbReference type="PRINTS" id="PR00056">
    <property type="entry name" value="HSFDOMAIN"/>
</dbReference>
<dbReference type="SUPFAM" id="SSF46785">
    <property type="entry name" value="Winged helix' DNA-binding domain"/>
    <property type="match status" value="1"/>
</dbReference>
<evidence type="ECO:0000256" key="9">
    <source>
        <dbReference type="SAM" id="MobiDB-lite"/>
    </source>
</evidence>
<feature type="domain" description="HSF-type DNA-binding" evidence="10">
    <location>
        <begin position="77"/>
        <end position="101"/>
    </location>
</feature>
<dbReference type="PANTHER" id="PTHR10015">
    <property type="entry name" value="HEAT SHOCK TRANSCRIPTION FACTOR"/>
    <property type="match status" value="1"/>
</dbReference>
<feature type="region of interest" description="Disordered" evidence="9">
    <location>
        <begin position="1"/>
        <end position="26"/>
    </location>
</feature>
<protein>
    <submittedName>
        <fullName evidence="11">Heat stress transcription factor A-6b</fullName>
    </submittedName>
</protein>
<dbReference type="Gene3D" id="1.10.10.10">
    <property type="entry name" value="Winged helix-like DNA-binding domain superfamily/Winged helix DNA-binding domain"/>
    <property type="match status" value="1"/>
</dbReference>
<dbReference type="PANTHER" id="PTHR10015:SF322">
    <property type="entry name" value="HEAT STRESS TRANSCRIPTION FACTOR A-7A"/>
    <property type="match status" value="1"/>
</dbReference>
<dbReference type="Pfam" id="PF00447">
    <property type="entry name" value="HSF_DNA-bind"/>
    <property type="match status" value="1"/>
</dbReference>
<comment type="subcellular location">
    <subcellularLocation>
        <location evidence="1">Nucleus</location>
    </subcellularLocation>
</comment>
<evidence type="ECO:0000256" key="3">
    <source>
        <dbReference type="ARBA" id="ARBA00023015"/>
    </source>
</evidence>
<evidence type="ECO:0000313" key="12">
    <source>
        <dbReference type="Proteomes" id="UP000288805"/>
    </source>
</evidence>
<dbReference type="GO" id="GO:0003700">
    <property type="term" value="F:DNA-binding transcription factor activity"/>
    <property type="evidence" value="ECO:0007669"/>
    <property type="project" value="InterPro"/>
</dbReference>
<evidence type="ECO:0000256" key="2">
    <source>
        <dbReference type="ARBA" id="ARBA00022553"/>
    </source>
</evidence>
<sequence length="352" mass="40099">MNPPVRGSSSSYPDEPLIAASQRPQPMEGLHDIGPPPFLNKTYDLVDDPSTDSIVSWSIGNNSFVVWDPQIFAGNLLPRYFKHNNFSSFVRQLNTYGFRKVDPDRWEFANEEFLRGQKPLLKKIKRKKALQPHTSQQAVGPSVEVERFGLDGEVDHRRRDKEVLMMELVKLRRQQQDTRAYLQAMEQRIKGTELKLKQMMNFWAKVIKNPSIIQKLVLQSRTKELESALTKKRRLIDEGPTYVEATGEGTSVKTEPHDYGDISVFEVSELDTLAMDMQGLSKTGKNKENEQIEKEEMKLESGNKALDIGIWEEFLNEELEGDMGLLDTVGGDDEEDVNVLVDQLCDLVSSPV</sequence>
<gene>
    <name evidence="11" type="primary">HSFA6b_2</name>
    <name evidence="11" type="ORF">CK203_075738</name>
</gene>
<name>A0A438F6Y0_VITVI</name>
<dbReference type="InterPro" id="IPR036390">
    <property type="entry name" value="WH_DNA-bd_sf"/>
</dbReference>
<evidence type="ECO:0000256" key="4">
    <source>
        <dbReference type="ARBA" id="ARBA00023016"/>
    </source>
</evidence>
<comment type="caution">
    <text evidence="11">The sequence shown here is derived from an EMBL/GenBank/DDBJ whole genome shotgun (WGS) entry which is preliminary data.</text>
</comment>
<keyword evidence="2" id="KW-0597">Phosphoprotein</keyword>
<dbReference type="GO" id="GO:0005634">
    <property type="term" value="C:nucleus"/>
    <property type="evidence" value="ECO:0007669"/>
    <property type="project" value="UniProtKB-SubCell"/>
</dbReference>
<dbReference type="InterPro" id="IPR000232">
    <property type="entry name" value="HSF_DNA-bd"/>
</dbReference>
<dbReference type="SMART" id="SM00415">
    <property type="entry name" value="HSF"/>
    <property type="match status" value="1"/>
</dbReference>
<keyword evidence="3" id="KW-0805">Transcription regulation</keyword>
<keyword evidence="4" id="KW-0346">Stress response</keyword>
<keyword evidence="6" id="KW-0804">Transcription</keyword>
<accession>A0A438F6Y0</accession>
<dbReference type="Proteomes" id="UP000288805">
    <property type="component" value="Unassembled WGS sequence"/>
</dbReference>
<keyword evidence="7" id="KW-0539">Nucleus</keyword>
<evidence type="ECO:0000256" key="8">
    <source>
        <dbReference type="ARBA" id="ARBA00061350"/>
    </source>
</evidence>
<evidence type="ECO:0000256" key="5">
    <source>
        <dbReference type="ARBA" id="ARBA00023125"/>
    </source>
</evidence>
<dbReference type="FunFam" id="1.10.10.10:FF:000057">
    <property type="entry name" value="Heat shock transcription factor 1"/>
    <property type="match status" value="1"/>
</dbReference>
<organism evidence="11 12">
    <name type="scientific">Vitis vinifera</name>
    <name type="common">Grape</name>
    <dbReference type="NCBI Taxonomy" id="29760"/>
    <lineage>
        <taxon>Eukaryota</taxon>
        <taxon>Viridiplantae</taxon>
        <taxon>Streptophyta</taxon>
        <taxon>Embryophyta</taxon>
        <taxon>Tracheophyta</taxon>
        <taxon>Spermatophyta</taxon>
        <taxon>Magnoliopsida</taxon>
        <taxon>eudicotyledons</taxon>
        <taxon>Gunneridae</taxon>
        <taxon>Pentapetalae</taxon>
        <taxon>rosids</taxon>
        <taxon>Vitales</taxon>
        <taxon>Vitaceae</taxon>
        <taxon>Viteae</taxon>
        <taxon>Vitis</taxon>
    </lineage>
</organism>
<evidence type="ECO:0000256" key="7">
    <source>
        <dbReference type="ARBA" id="ARBA00023242"/>
    </source>
</evidence>
<evidence type="ECO:0000259" key="10">
    <source>
        <dbReference type="PROSITE" id="PS00434"/>
    </source>
</evidence>
<keyword evidence="5" id="KW-0238">DNA-binding</keyword>
<evidence type="ECO:0000313" key="11">
    <source>
        <dbReference type="EMBL" id="RVW55770.1"/>
    </source>
</evidence>
<comment type="similarity">
    <text evidence="8">Belongs to the HSF family. Class A subfamily.</text>
</comment>
<dbReference type="InterPro" id="IPR036388">
    <property type="entry name" value="WH-like_DNA-bd_sf"/>
</dbReference>